<keyword evidence="2" id="KW-0238">DNA-binding</keyword>
<dbReference type="RefSeq" id="WP_105215673.1">
    <property type="nucleotide sequence ID" value="NZ_CP027062.1"/>
</dbReference>
<keyword evidence="1" id="KW-0805">Transcription regulation</keyword>
<name>A0A2S0HVI0_9FLAO</name>
<dbReference type="KEGG" id="aue:C5O00_05580"/>
<dbReference type="SMART" id="SM00421">
    <property type="entry name" value="HTH_LUXR"/>
    <property type="match status" value="1"/>
</dbReference>
<sequence>MSKRDINPATAYIILERDWQKVVGITPQILKDQIVAEQIEQLVSFKTGLGSSALTVVDLEKNQYLYVDDRIEMVTGLARELYLRKGPRHIMTHARLSQIPRIISSTIHQRKFFGRLKPDEYERYIVNREFCYKPGKVGEIWVLHQVFKHLKNPMGKIFAIASLQTNINAFKFDSKFRYYIYDRMVNQIIHPKRLNPVDIRSKVLSSREKEIIELLAIGWNNNQVADKLNISYHTVRTHRKNIFKKLNCSNIVELIQLIK</sequence>
<dbReference type="PROSITE" id="PS50043">
    <property type="entry name" value="HTH_LUXR_2"/>
    <property type="match status" value="1"/>
</dbReference>
<protein>
    <recommendedName>
        <fullName evidence="4">HTH luxR-type domain-containing protein</fullName>
    </recommendedName>
</protein>
<reference evidence="5 6" key="1">
    <citation type="submission" date="2018-02" db="EMBL/GenBank/DDBJ databases">
        <title>Genomic analysis of the strain RR4-38 isolated from a seawater recirculating aquaculture system.</title>
        <authorList>
            <person name="Kim Y.-S."/>
            <person name="Jang Y.H."/>
            <person name="Kim K.-H."/>
        </authorList>
    </citation>
    <scope>NUCLEOTIDE SEQUENCE [LARGE SCALE GENOMIC DNA]</scope>
    <source>
        <strain evidence="5 6">RR4-38</strain>
    </source>
</reference>
<evidence type="ECO:0000256" key="3">
    <source>
        <dbReference type="ARBA" id="ARBA00023163"/>
    </source>
</evidence>
<evidence type="ECO:0000313" key="6">
    <source>
        <dbReference type="Proteomes" id="UP000238442"/>
    </source>
</evidence>
<dbReference type="PANTHER" id="PTHR44688:SF16">
    <property type="entry name" value="DNA-BINDING TRANSCRIPTIONAL ACTIVATOR DEVR_DOSR"/>
    <property type="match status" value="1"/>
</dbReference>
<gene>
    <name evidence="5" type="ORF">C5O00_05580</name>
</gene>
<dbReference type="SUPFAM" id="SSF46894">
    <property type="entry name" value="C-terminal effector domain of the bipartite response regulators"/>
    <property type="match status" value="1"/>
</dbReference>
<keyword evidence="6" id="KW-1185">Reference proteome</keyword>
<dbReference type="Proteomes" id="UP000238442">
    <property type="component" value="Chromosome"/>
</dbReference>
<evidence type="ECO:0000256" key="1">
    <source>
        <dbReference type="ARBA" id="ARBA00023015"/>
    </source>
</evidence>
<dbReference type="PROSITE" id="PS00622">
    <property type="entry name" value="HTH_LUXR_1"/>
    <property type="match status" value="1"/>
</dbReference>
<feature type="domain" description="HTH luxR-type" evidence="4">
    <location>
        <begin position="197"/>
        <end position="259"/>
    </location>
</feature>
<organism evidence="5 6">
    <name type="scientific">Pukyongia salina</name>
    <dbReference type="NCBI Taxonomy" id="2094025"/>
    <lineage>
        <taxon>Bacteria</taxon>
        <taxon>Pseudomonadati</taxon>
        <taxon>Bacteroidota</taxon>
        <taxon>Flavobacteriia</taxon>
        <taxon>Flavobacteriales</taxon>
        <taxon>Flavobacteriaceae</taxon>
        <taxon>Pukyongia</taxon>
    </lineage>
</organism>
<keyword evidence="3" id="KW-0804">Transcription</keyword>
<proteinExistence type="predicted"/>
<dbReference type="GO" id="GO:0006355">
    <property type="term" value="P:regulation of DNA-templated transcription"/>
    <property type="evidence" value="ECO:0007669"/>
    <property type="project" value="InterPro"/>
</dbReference>
<dbReference type="EMBL" id="CP027062">
    <property type="protein sequence ID" value="AVI50669.1"/>
    <property type="molecule type" value="Genomic_DNA"/>
</dbReference>
<dbReference type="OrthoDB" id="9797341at2"/>
<accession>A0A2S0HVI0</accession>
<dbReference type="Pfam" id="PF00196">
    <property type="entry name" value="GerE"/>
    <property type="match status" value="1"/>
</dbReference>
<dbReference type="GO" id="GO:0003677">
    <property type="term" value="F:DNA binding"/>
    <property type="evidence" value="ECO:0007669"/>
    <property type="project" value="UniProtKB-KW"/>
</dbReference>
<evidence type="ECO:0000313" key="5">
    <source>
        <dbReference type="EMBL" id="AVI50669.1"/>
    </source>
</evidence>
<evidence type="ECO:0000256" key="2">
    <source>
        <dbReference type="ARBA" id="ARBA00023125"/>
    </source>
</evidence>
<dbReference type="InterPro" id="IPR000792">
    <property type="entry name" value="Tscrpt_reg_LuxR_C"/>
</dbReference>
<dbReference type="Gene3D" id="3.30.450.20">
    <property type="entry name" value="PAS domain"/>
    <property type="match status" value="1"/>
</dbReference>
<dbReference type="CDD" id="cd06170">
    <property type="entry name" value="LuxR_C_like"/>
    <property type="match status" value="1"/>
</dbReference>
<dbReference type="PANTHER" id="PTHR44688">
    <property type="entry name" value="DNA-BINDING TRANSCRIPTIONAL ACTIVATOR DEVR_DOSR"/>
    <property type="match status" value="1"/>
</dbReference>
<dbReference type="Gene3D" id="1.10.10.10">
    <property type="entry name" value="Winged helix-like DNA-binding domain superfamily/Winged helix DNA-binding domain"/>
    <property type="match status" value="1"/>
</dbReference>
<dbReference type="InterPro" id="IPR016032">
    <property type="entry name" value="Sig_transdc_resp-reg_C-effctor"/>
</dbReference>
<dbReference type="PRINTS" id="PR00038">
    <property type="entry name" value="HTHLUXR"/>
</dbReference>
<dbReference type="AlphaFoldDB" id="A0A2S0HVI0"/>
<dbReference type="InterPro" id="IPR036388">
    <property type="entry name" value="WH-like_DNA-bd_sf"/>
</dbReference>
<evidence type="ECO:0000259" key="4">
    <source>
        <dbReference type="PROSITE" id="PS50043"/>
    </source>
</evidence>